<dbReference type="EMBL" id="JASSZA010000001">
    <property type="protein sequence ID" value="KAK2121085.1"/>
    <property type="molecule type" value="Genomic_DNA"/>
</dbReference>
<feature type="region of interest" description="Disordered" evidence="1">
    <location>
        <begin position="1"/>
        <end position="61"/>
    </location>
</feature>
<gene>
    <name evidence="2" type="ORF">P7K49_002471</name>
</gene>
<protein>
    <submittedName>
        <fullName evidence="2">Uncharacterized protein</fullName>
    </submittedName>
</protein>
<organism evidence="2 3">
    <name type="scientific">Saguinus oedipus</name>
    <name type="common">Cotton-top tamarin</name>
    <name type="synonym">Oedipomidas oedipus</name>
    <dbReference type="NCBI Taxonomy" id="9490"/>
    <lineage>
        <taxon>Eukaryota</taxon>
        <taxon>Metazoa</taxon>
        <taxon>Chordata</taxon>
        <taxon>Craniata</taxon>
        <taxon>Vertebrata</taxon>
        <taxon>Euteleostomi</taxon>
        <taxon>Mammalia</taxon>
        <taxon>Eutheria</taxon>
        <taxon>Euarchontoglires</taxon>
        <taxon>Primates</taxon>
        <taxon>Haplorrhini</taxon>
        <taxon>Platyrrhini</taxon>
        <taxon>Cebidae</taxon>
        <taxon>Callitrichinae</taxon>
        <taxon>Saguinus</taxon>
    </lineage>
</organism>
<evidence type="ECO:0000313" key="2">
    <source>
        <dbReference type="EMBL" id="KAK2121085.1"/>
    </source>
</evidence>
<name>A0ABQ9WHE8_SAGOE</name>
<accession>A0ABQ9WHE8</accession>
<evidence type="ECO:0000313" key="3">
    <source>
        <dbReference type="Proteomes" id="UP001266305"/>
    </source>
</evidence>
<feature type="compositionally biased region" description="Basic and acidic residues" evidence="1">
    <location>
        <begin position="48"/>
        <end position="58"/>
    </location>
</feature>
<reference evidence="2 3" key="1">
    <citation type="submission" date="2023-05" db="EMBL/GenBank/DDBJ databases">
        <title>B98-5 Cell Line De Novo Hybrid Assembly: An Optical Mapping Approach.</title>
        <authorList>
            <person name="Kananen K."/>
            <person name="Auerbach J.A."/>
            <person name="Kautto E."/>
            <person name="Blachly J.S."/>
        </authorList>
    </citation>
    <scope>NUCLEOTIDE SEQUENCE [LARGE SCALE GENOMIC DNA]</scope>
    <source>
        <strain evidence="2">B95-8</strain>
        <tissue evidence="2">Cell line</tissue>
    </source>
</reference>
<proteinExistence type="predicted"/>
<sequence length="144" mass="15632">MAIRPTCSGEAQAPKNSLTLAGGEGQSLAEVPTAGSGRGLDHSRRHRQDGTGRGERPQQHQILPLTGVGRGIFPSFNSESLQCWLHLTPGVQRLERDWNSDPGLRALPSPFYSTNLLEGEPEVPGSLGKEKPLWLPQIPRPIKV</sequence>
<comment type="caution">
    <text evidence="2">The sequence shown here is derived from an EMBL/GenBank/DDBJ whole genome shotgun (WGS) entry which is preliminary data.</text>
</comment>
<dbReference type="Proteomes" id="UP001266305">
    <property type="component" value="Unassembled WGS sequence"/>
</dbReference>
<evidence type="ECO:0000256" key="1">
    <source>
        <dbReference type="SAM" id="MobiDB-lite"/>
    </source>
</evidence>
<keyword evidence="3" id="KW-1185">Reference proteome</keyword>